<dbReference type="GO" id="GO:0003676">
    <property type="term" value="F:nucleic acid binding"/>
    <property type="evidence" value="ECO:0007669"/>
    <property type="project" value="InterPro"/>
</dbReference>
<dbReference type="STRING" id="67767.A0A0J7NPF8"/>
<accession>A0A0J7NPF8</accession>
<dbReference type="OrthoDB" id="9986793at2759"/>
<dbReference type="AlphaFoldDB" id="A0A0J7NPF8"/>
<dbReference type="PANTHER" id="PTHR47326:SF1">
    <property type="entry name" value="HTH PSQ-TYPE DOMAIN-CONTAINING PROTEIN"/>
    <property type="match status" value="1"/>
</dbReference>
<sequence length="166" mass="19768">MYPYHYQPVQELYERDREAGVQFCNWLLQENNADPTFLGRVLFTDESQFTQSGVINFHTNHHWSLENPHVYRRSHMQRQFTVNVWAGILDDHLIGSFRLPPCLTGNAYLHFLNSDLPVLEDIEFQTRRNAWFMYDGTPPHFTFPVRTFLHDHYLNWIGRGQDALVK</sequence>
<comment type="caution">
    <text evidence="1">The sequence shown here is derived from an EMBL/GenBank/DDBJ whole genome shotgun (WGS) entry which is preliminary data.</text>
</comment>
<gene>
    <name evidence="1" type="ORF">RF55_5481</name>
</gene>
<protein>
    <recommendedName>
        <fullName evidence="3">Transposable element tc3 transposase</fullName>
    </recommendedName>
</protein>
<dbReference type="PaxDb" id="67767-A0A0J7NPF8"/>
<organism evidence="1 2">
    <name type="scientific">Lasius niger</name>
    <name type="common">Black garden ant</name>
    <dbReference type="NCBI Taxonomy" id="67767"/>
    <lineage>
        <taxon>Eukaryota</taxon>
        <taxon>Metazoa</taxon>
        <taxon>Ecdysozoa</taxon>
        <taxon>Arthropoda</taxon>
        <taxon>Hexapoda</taxon>
        <taxon>Insecta</taxon>
        <taxon>Pterygota</taxon>
        <taxon>Neoptera</taxon>
        <taxon>Endopterygota</taxon>
        <taxon>Hymenoptera</taxon>
        <taxon>Apocrita</taxon>
        <taxon>Aculeata</taxon>
        <taxon>Formicoidea</taxon>
        <taxon>Formicidae</taxon>
        <taxon>Formicinae</taxon>
        <taxon>Lasius</taxon>
        <taxon>Lasius</taxon>
    </lineage>
</organism>
<proteinExistence type="predicted"/>
<reference evidence="1 2" key="1">
    <citation type="submission" date="2015-04" db="EMBL/GenBank/DDBJ databases">
        <title>Lasius niger genome sequencing.</title>
        <authorList>
            <person name="Konorov E.A."/>
            <person name="Nikitin M.A."/>
            <person name="Kirill M.V."/>
            <person name="Chang P."/>
        </authorList>
    </citation>
    <scope>NUCLEOTIDE SEQUENCE [LARGE SCALE GENOMIC DNA]</scope>
    <source>
        <tissue evidence="1">Whole</tissue>
    </source>
</reference>
<dbReference type="PANTHER" id="PTHR47326">
    <property type="entry name" value="TRANSPOSABLE ELEMENT TC3 TRANSPOSASE-LIKE PROTEIN"/>
    <property type="match status" value="1"/>
</dbReference>
<evidence type="ECO:0000313" key="2">
    <source>
        <dbReference type="Proteomes" id="UP000036403"/>
    </source>
</evidence>
<evidence type="ECO:0000313" key="1">
    <source>
        <dbReference type="EMBL" id="KMQ94375.1"/>
    </source>
</evidence>
<dbReference type="EMBL" id="LBMM01002781">
    <property type="protein sequence ID" value="KMQ94375.1"/>
    <property type="molecule type" value="Genomic_DNA"/>
</dbReference>
<dbReference type="InterPro" id="IPR036397">
    <property type="entry name" value="RNaseH_sf"/>
</dbReference>
<name>A0A0J7NPF8_LASNI</name>
<keyword evidence="2" id="KW-1185">Reference proteome</keyword>
<dbReference type="Proteomes" id="UP000036403">
    <property type="component" value="Unassembled WGS sequence"/>
</dbReference>
<evidence type="ECO:0008006" key="3">
    <source>
        <dbReference type="Google" id="ProtNLM"/>
    </source>
</evidence>
<dbReference type="Gene3D" id="3.30.420.10">
    <property type="entry name" value="Ribonuclease H-like superfamily/Ribonuclease H"/>
    <property type="match status" value="1"/>
</dbReference>